<reference evidence="19 20" key="1">
    <citation type="submission" date="2016-10" db="EMBL/GenBank/DDBJ databases">
        <authorList>
            <person name="de Groot N.N."/>
        </authorList>
    </citation>
    <scope>NUCLEOTIDE SEQUENCE [LARGE SCALE GENOMIC DNA]</scope>
    <source>
        <strain evidence="19 20">CGMCC 4.5739</strain>
    </source>
</reference>
<dbReference type="RefSeq" id="WP_093840429.1">
    <property type="nucleotide sequence ID" value="NZ_FOLM01000012.1"/>
</dbReference>
<dbReference type="SMART" id="SM00382">
    <property type="entry name" value="AAA"/>
    <property type="match status" value="1"/>
</dbReference>
<dbReference type="GO" id="GO:0008270">
    <property type="term" value="F:zinc ion binding"/>
    <property type="evidence" value="ECO:0007669"/>
    <property type="project" value="UniProtKB-UniRule"/>
</dbReference>
<evidence type="ECO:0000313" key="19">
    <source>
        <dbReference type="EMBL" id="SFD28726.1"/>
    </source>
</evidence>
<dbReference type="InterPro" id="IPR003960">
    <property type="entry name" value="ATPase_AAA_CS"/>
</dbReference>
<dbReference type="FunFam" id="1.20.58.760:FF:000002">
    <property type="entry name" value="ATP-dependent zinc metalloprotease FtsH"/>
    <property type="match status" value="1"/>
</dbReference>
<keyword evidence="4 15" id="KW-0645">Protease</keyword>
<dbReference type="FunFam" id="3.40.50.300:FF:000001">
    <property type="entry name" value="ATP-dependent zinc metalloprotease FtsH"/>
    <property type="match status" value="1"/>
</dbReference>
<dbReference type="InterPro" id="IPR041569">
    <property type="entry name" value="AAA_lid_3"/>
</dbReference>
<comment type="caution">
    <text evidence="15">Lacks conserved residue(s) required for the propagation of feature annotation.</text>
</comment>
<keyword evidence="13 15" id="KW-0472">Membrane</keyword>
<organism evidence="19 20">
    <name type="scientific">Streptomyces aidingensis</name>
    <dbReference type="NCBI Taxonomy" id="910347"/>
    <lineage>
        <taxon>Bacteria</taxon>
        <taxon>Bacillati</taxon>
        <taxon>Actinomycetota</taxon>
        <taxon>Actinomycetes</taxon>
        <taxon>Kitasatosporales</taxon>
        <taxon>Streptomycetaceae</taxon>
        <taxon>Streptomyces</taxon>
    </lineage>
</organism>
<comment type="subunit">
    <text evidence="15">Homohexamer.</text>
</comment>
<dbReference type="Pfam" id="PF17862">
    <property type="entry name" value="AAA_lid_3"/>
    <property type="match status" value="1"/>
</dbReference>
<comment type="cofactor">
    <cofactor evidence="15">
        <name>Zn(2+)</name>
        <dbReference type="ChEBI" id="CHEBI:29105"/>
    </cofactor>
    <text evidence="15">Binds 1 zinc ion per subunit.</text>
</comment>
<dbReference type="PANTHER" id="PTHR23076:SF97">
    <property type="entry name" value="ATP-DEPENDENT ZINC METALLOPROTEASE YME1L1"/>
    <property type="match status" value="1"/>
</dbReference>
<feature type="domain" description="AAA+ ATPase" evidence="18">
    <location>
        <begin position="205"/>
        <end position="344"/>
    </location>
</feature>
<keyword evidence="20" id="KW-1185">Reference proteome</keyword>
<evidence type="ECO:0000256" key="17">
    <source>
        <dbReference type="SAM" id="MobiDB-lite"/>
    </source>
</evidence>
<keyword evidence="11 15" id="KW-1133">Transmembrane helix</keyword>
<keyword evidence="12 15" id="KW-0482">Metalloprotease</keyword>
<comment type="similarity">
    <text evidence="2 15">In the C-terminal section; belongs to the peptidase M41 family.</text>
</comment>
<dbReference type="InterPro" id="IPR005936">
    <property type="entry name" value="FtsH"/>
</dbReference>
<dbReference type="GO" id="GO:0030163">
    <property type="term" value="P:protein catabolic process"/>
    <property type="evidence" value="ECO:0007669"/>
    <property type="project" value="UniProtKB-UniRule"/>
</dbReference>
<dbReference type="EC" id="3.4.24.-" evidence="15"/>
<gene>
    <name evidence="15" type="primary">ftsH</name>
    <name evidence="19" type="ORF">SAMN05421773_112155</name>
</gene>
<dbReference type="GO" id="GO:0016887">
    <property type="term" value="F:ATP hydrolysis activity"/>
    <property type="evidence" value="ECO:0007669"/>
    <property type="project" value="UniProtKB-UniRule"/>
</dbReference>
<keyword evidence="19" id="KW-0132">Cell division</keyword>
<keyword evidence="6 15" id="KW-0479">Metal-binding</keyword>
<evidence type="ECO:0000259" key="18">
    <source>
        <dbReference type="SMART" id="SM00382"/>
    </source>
</evidence>
<feature type="compositionally biased region" description="Gly residues" evidence="17">
    <location>
        <begin position="675"/>
        <end position="686"/>
    </location>
</feature>
<dbReference type="PROSITE" id="PS00674">
    <property type="entry name" value="AAA"/>
    <property type="match status" value="1"/>
</dbReference>
<evidence type="ECO:0000256" key="11">
    <source>
        <dbReference type="ARBA" id="ARBA00022989"/>
    </source>
</evidence>
<dbReference type="HAMAP" id="MF_01458">
    <property type="entry name" value="FtsH"/>
    <property type="match status" value="1"/>
</dbReference>
<dbReference type="Gene3D" id="1.10.8.60">
    <property type="match status" value="1"/>
</dbReference>
<evidence type="ECO:0000256" key="4">
    <source>
        <dbReference type="ARBA" id="ARBA00022670"/>
    </source>
</evidence>
<evidence type="ECO:0000256" key="13">
    <source>
        <dbReference type="ARBA" id="ARBA00023136"/>
    </source>
</evidence>
<dbReference type="GO" id="GO:0004222">
    <property type="term" value="F:metalloendopeptidase activity"/>
    <property type="evidence" value="ECO:0007669"/>
    <property type="project" value="InterPro"/>
</dbReference>
<dbReference type="InterPro" id="IPR003959">
    <property type="entry name" value="ATPase_AAA_core"/>
</dbReference>
<feature type="binding site" evidence="15">
    <location>
        <position position="439"/>
    </location>
    <ligand>
        <name>Zn(2+)</name>
        <dbReference type="ChEBI" id="CHEBI:29105"/>
        <note>catalytic</note>
    </ligand>
</feature>
<dbReference type="InterPro" id="IPR027417">
    <property type="entry name" value="P-loop_NTPase"/>
</dbReference>
<dbReference type="Gene3D" id="3.40.50.300">
    <property type="entry name" value="P-loop containing nucleotide triphosphate hydrolases"/>
    <property type="match status" value="1"/>
</dbReference>
<dbReference type="Pfam" id="PF00004">
    <property type="entry name" value="AAA"/>
    <property type="match status" value="1"/>
</dbReference>
<dbReference type="GO" id="GO:0005886">
    <property type="term" value="C:plasma membrane"/>
    <property type="evidence" value="ECO:0007669"/>
    <property type="project" value="UniProtKB-SubCell"/>
</dbReference>
<comment type="similarity">
    <text evidence="16">Belongs to the AAA ATPase family.</text>
</comment>
<feature type="binding site" evidence="15">
    <location>
        <position position="435"/>
    </location>
    <ligand>
        <name>Zn(2+)</name>
        <dbReference type="ChEBI" id="CHEBI:29105"/>
        <note>catalytic</note>
    </ligand>
</feature>
<evidence type="ECO:0000256" key="3">
    <source>
        <dbReference type="ARBA" id="ARBA00022475"/>
    </source>
</evidence>
<proteinExistence type="inferred from homology"/>
<dbReference type="FunFam" id="1.10.8.60:FF:000001">
    <property type="entry name" value="ATP-dependent zinc metalloprotease FtsH"/>
    <property type="match status" value="1"/>
</dbReference>
<dbReference type="PANTHER" id="PTHR23076">
    <property type="entry name" value="METALLOPROTEASE M41 FTSH"/>
    <property type="match status" value="1"/>
</dbReference>
<dbReference type="Proteomes" id="UP000199207">
    <property type="component" value="Unassembled WGS sequence"/>
</dbReference>
<feature type="binding site" evidence="15">
    <location>
        <position position="511"/>
    </location>
    <ligand>
        <name>Zn(2+)</name>
        <dbReference type="ChEBI" id="CHEBI:29105"/>
        <note>catalytic</note>
    </ligand>
</feature>
<feature type="binding site" evidence="15">
    <location>
        <begin position="213"/>
        <end position="220"/>
    </location>
    <ligand>
        <name>ATP</name>
        <dbReference type="ChEBI" id="CHEBI:30616"/>
    </ligand>
</feature>
<sequence>MKRYFRGPVMWILLAVAALLLLMMVFRSGEGYTKVDTGQVVEAIQKNQVQAAELTTGDEQKIKVQLKEGERIPEVDSDKVEASYIDEQGVELAKLLQSKYQSEEELLPEGYTVSPKSQNPFLSMVLSILPFLLIIVLFLFLLNQMQGGGSRVMNFGKSKAKLITKDTPKTTFTDVAGADEAVEELHEIKEFLQEPAKFQAVGAKIPKGVLLYGPPGTGKTLLARAVAGEAGVPFYSISGSDFVEMFVGVGASRVRDLFEQAKANAPAIVFVDEIDAVGRHRGAGMGGGHDEREQTLNQLLVEMDGFDVKGGVILIAATNRPDILDPALLRPGRFDRQIAVDRPDMQGRLEILKVHQKGKPVAPDVDLGAVARRTPGFTGADLSNVLNEAALLAARGNAKLIDNKYLDEAIDRVVAGPQKRSRIMSDKEKLITAYHEGGHALVAAASPNSDPVHKVTILSRGRALGYTMVLPEEDKYSTTRNEMLDQLAYMLGGRAAEELVFHDPTTGAGNDIEKATATARGMVTQFGMSERLGAIKFGSDHSEPFLGKEMGHQRDYSEEVAGMVDEEVKRLIEAAHNEAWEILVENRDVLDNLVLALLEKETLGKDELEEIFRPVVKRPPRPAWTGSPHRTPSTRPPVSVPVKQLSLANGSGVAGSGGEQETKQLNPPLGPVPPGGGAGSGTGTGPLGELPPRPGHQPPGASGPS</sequence>
<feature type="region of interest" description="Disordered" evidence="17">
    <location>
        <begin position="618"/>
        <end position="705"/>
    </location>
</feature>
<protein>
    <recommendedName>
        <fullName evidence="15">ATP-dependent zinc metalloprotease FtsH</fullName>
        <ecNumber evidence="15">3.4.24.-</ecNumber>
    </recommendedName>
</protein>
<evidence type="ECO:0000256" key="7">
    <source>
        <dbReference type="ARBA" id="ARBA00022741"/>
    </source>
</evidence>
<comment type="similarity">
    <text evidence="14 15">In the central section; belongs to the AAA ATPase family.</text>
</comment>
<dbReference type="SUPFAM" id="SSF140990">
    <property type="entry name" value="FtsH protease domain-like"/>
    <property type="match status" value="1"/>
</dbReference>
<dbReference type="InterPro" id="IPR003593">
    <property type="entry name" value="AAA+_ATPase"/>
</dbReference>
<feature type="active site" evidence="15">
    <location>
        <position position="436"/>
    </location>
</feature>
<evidence type="ECO:0000256" key="5">
    <source>
        <dbReference type="ARBA" id="ARBA00022692"/>
    </source>
</evidence>
<dbReference type="SUPFAM" id="SSF52540">
    <property type="entry name" value="P-loop containing nucleoside triphosphate hydrolases"/>
    <property type="match status" value="1"/>
</dbReference>
<comment type="subcellular location">
    <subcellularLocation>
        <location evidence="15">Cell membrane</location>
        <topology evidence="15">Multi-pass membrane protein</topology>
        <orientation evidence="15">Cytoplasmic side</orientation>
    </subcellularLocation>
    <subcellularLocation>
        <location evidence="1">Membrane</location>
    </subcellularLocation>
</comment>
<dbReference type="InterPro" id="IPR000642">
    <property type="entry name" value="Peptidase_M41"/>
</dbReference>
<dbReference type="EMBL" id="FOLM01000012">
    <property type="protein sequence ID" value="SFD28726.1"/>
    <property type="molecule type" value="Genomic_DNA"/>
</dbReference>
<dbReference type="GO" id="GO:0006508">
    <property type="term" value="P:proteolysis"/>
    <property type="evidence" value="ECO:0007669"/>
    <property type="project" value="UniProtKB-KW"/>
</dbReference>
<dbReference type="GO" id="GO:0004176">
    <property type="term" value="F:ATP-dependent peptidase activity"/>
    <property type="evidence" value="ECO:0007669"/>
    <property type="project" value="InterPro"/>
</dbReference>
<comment type="function">
    <text evidence="15">Acts as a processive, ATP-dependent zinc metallopeptidase for both cytoplasmic and membrane proteins. Plays a role in the quality control of integral membrane proteins.</text>
</comment>
<keyword evidence="10 15" id="KW-0067">ATP-binding</keyword>
<keyword evidence="19" id="KW-0131">Cell cycle</keyword>
<evidence type="ECO:0000256" key="9">
    <source>
        <dbReference type="ARBA" id="ARBA00022833"/>
    </source>
</evidence>
<evidence type="ECO:0000256" key="14">
    <source>
        <dbReference type="ARBA" id="ARBA00061570"/>
    </source>
</evidence>
<dbReference type="GO" id="GO:0005524">
    <property type="term" value="F:ATP binding"/>
    <property type="evidence" value="ECO:0007669"/>
    <property type="project" value="UniProtKB-UniRule"/>
</dbReference>
<dbReference type="OrthoDB" id="9809379at2"/>
<keyword evidence="9 15" id="KW-0862">Zinc</keyword>
<dbReference type="STRING" id="910347.SAMN05421773_112155"/>
<evidence type="ECO:0000256" key="10">
    <source>
        <dbReference type="ARBA" id="ARBA00022840"/>
    </source>
</evidence>
<evidence type="ECO:0000256" key="1">
    <source>
        <dbReference type="ARBA" id="ARBA00004370"/>
    </source>
</evidence>
<keyword evidence="3 15" id="KW-1003">Cell membrane</keyword>
<evidence type="ECO:0000256" key="8">
    <source>
        <dbReference type="ARBA" id="ARBA00022801"/>
    </source>
</evidence>
<name>A0A1I1R2Y6_9ACTN</name>
<dbReference type="CDD" id="cd19501">
    <property type="entry name" value="RecA-like_FtsH"/>
    <property type="match status" value="1"/>
</dbReference>
<evidence type="ECO:0000256" key="16">
    <source>
        <dbReference type="RuleBase" id="RU003651"/>
    </source>
</evidence>
<feature type="transmembrane region" description="Helical" evidence="15">
    <location>
        <begin position="121"/>
        <end position="142"/>
    </location>
</feature>
<dbReference type="InterPro" id="IPR037219">
    <property type="entry name" value="Peptidase_M41-like"/>
</dbReference>
<dbReference type="Gene3D" id="1.20.58.760">
    <property type="entry name" value="Peptidase M41"/>
    <property type="match status" value="1"/>
</dbReference>
<dbReference type="Pfam" id="PF06480">
    <property type="entry name" value="FtsH_ext"/>
    <property type="match status" value="1"/>
</dbReference>
<dbReference type="Pfam" id="PF01434">
    <property type="entry name" value="Peptidase_M41"/>
    <property type="match status" value="1"/>
</dbReference>
<evidence type="ECO:0000313" key="20">
    <source>
        <dbReference type="Proteomes" id="UP000199207"/>
    </source>
</evidence>
<keyword evidence="7 15" id="KW-0547">Nucleotide-binding</keyword>
<evidence type="ECO:0000256" key="6">
    <source>
        <dbReference type="ARBA" id="ARBA00022723"/>
    </source>
</evidence>
<evidence type="ECO:0000256" key="2">
    <source>
        <dbReference type="ARBA" id="ARBA00010044"/>
    </source>
</evidence>
<keyword evidence="5 15" id="KW-0812">Transmembrane</keyword>
<accession>A0A1I1R2Y6</accession>
<evidence type="ECO:0000256" key="15">
    <source>
        <dbReference type="HAMAP-Rule" id="MF_01458"/>
    </source>
</evidence>
<dbReference type="NCBIfam" id="TIGR01241">
    <property type="entry name" value="FtsH_fam"/>
    <property type="match status" value="1"/>
</dbReference>
<dbReference type="InterPro" id="IPR011546">
    <property type="entry name" value="Pept_M41_FtsH_extracell"/>
</dbReference>
<dbReference type="AlphaFoldDB" id="A0A1I1R2Y6"/>
<evidence type="ECO:0000256" key="12">
    <source>
        <dbReference type="ARBA" id="ARBA00023049"/>
    </source>
</evidence>
<keyword evidence="8 15" id="KW-0378">Hydrolase</keyword>
<dbReference type="GO" id="GO:0051301">
    <property type="term" value="P:cell division"/>
    <property type="evidence" value="ECO:0007669"/>
    <property type="project" value="UniProtKB-KW"/>
</dbReference>